<dbReference type="STRING" id="1448320.A0A319E5U8"/>
<evidence type="ECO:0000256" key="2">
    <source>
        <dbReference type="ARBA" id="ARBA00022645"/>
    </source>
</evidence>
<dbReference type="OrthoDB" id="443318at2759"/>
<proteinExistence type="inferred from homology"/>
<dbReference type="GO" id="GO:0000324">
    <property type="term" value="C:fungal-type vacuole"/>
    <property type="evidence" value="ECO:0007669"/>
    <property type="project" value="TreeGrafter"/>
</dbReference>
<evidence type="ECO:0000256" key="6">
    <source>
        <dbReference type="ARBA" id="ARBA00023180"/>
    </source>
</evidence>
<evidence type="ECO:0000313" key="9">
    <source>
        <dbReference type="Proteomes" id="UP000247810"/>
    </source>
</evidence>
<evidence type="ECO:0000313" key="8">
    <source>
        <dbReference type="EMBL" id="PYH98993.1"/>
    </source>
</evidence>
<dbReference type="Pfam" id="PF00450">
    <property type="entry name" value="Peptidase_S10"/>
    <property type="match status" value="1"/>
</dbReference>
<dbReference type="InterPro" id="IPR001563">
    <property type="entry name" value="Peptidase_S10"/>
</dbReference>
<accession>A0A319E5U8</accession>
<dbReference type="SUPFAM" id="SSF53474">
    <property type="entry name" value="alpha/beta-Hydrolases"/>
    <property type="match status" value="1"/>
</dbReference>
<keyword evidence="6" id="KW-0325">Glycoprotein</keyword>
<evidence type="ECO:0000256" key="1">
    <source>
        <dbReference type="ARBA" id="ARBA00009431"/>
    </source>
</evidence>
<keyword evidence="3" id="KW-0645">Protease</keyword>
<dbReference type="EMBL" id="KZ825806">
    <property type="protein sequence ID" value="PYH98993.1"/>
    <property type="molecule type" value="Genomic_DNA"/>
</dbReference>
<evidence type="ECO:0000256" key="7">
    <source>
        <dbReference type="SAM" id="SignalP"/>
    </source>
</evidence>
<dbReference type="InterPro" id="IPR029058">
    <property type="entry name" value="AB_hydrolase_fold"/>
</dbReference>
<reference evidence="8 9" key="1">
    <citation type="submission" date="2018-02" db="EMBL/GenBank/DDBJ databases">
        <title>The genomes of Aspergillus section Nigri reveals drivers in fungal speciation.</title>
        <authorList>
            <consortium name="DOE Joint Genome Institute"/>
            <person name="Vesth T.C."/>
            <person name="Nybo J."/>
            <person name="Theobald S."/>
            <person name="Brandl J."/>
            <person name="Frisvad J.C."/>
            <person name="Nielsen K.F."/>
            <person name="Lyhne E.K."/>
            <person name="Kogle M.E."/>
            <person name="Kuo A."/>
            <person name="Riley R."/>
            <person name="Clum A."/>
            <person name="Nolan M."/>
            <person name="Lipzen A."/>
            <person name="Salamov A."/>
            <person name="Henrissat B."/>
            <person name="Wiebenga A."/>
            <person name="De vries R.P."/>
            <person name="Grigoriev I.V."/>
            <person name="Mortensen U.H."/>
            <person name="Andersen M.R."/>
            <person name="Baker S.E."/>
        </authorList>
    </citation>
    <scope>NUCLEOTIDE SEQUENCE [LARGE SCALE GENOMIC DNA]</scope>
    <source>
        <strain evidence="8 9">CBS 707.79</strain>
    </source>
</reference>
<evidence type="ECO:0000256" key="5">
    <source>
        <dbReference type="ARBA" id="ARBA00022801"/>
    </source>
</evidence>
<dbReference type="Proteomes" id="UP000247810">
    <property type="component" value="Unassembled WGS sequence"/>
</dbReference>
<dbReference type="Gene3D" id="3.40.50.1820">
    <property type="entry name" value="alpha/beta hydrolase"/>
    <property type="match status" value="1"/>
</dbReference>
<dbReference type="GO" id="GO:0006508">
    <property type="term" value="P:proteolysis"/>
    <property type="evidence" value="ECO:0007669"/>
    <property type="project" value="UniProtKB-KW"/>
</dbReference>
<keyword evidence="5 8" id="KW-0378">Hydrolase</keyword>
<dbReference type="VEuPathDB" id="FungiDB:BO71DRAFT_394773"/>
<gene>
    <name evidence="8" type="ORF">BO71DRAFT_394773</name>
</gene>
<organism evidence="8 9">
    <name type="scientific">Aspergillus ellipticus CBS 707.79</name>
    <dbReference type="NCBI Taxonomy" id="1448320"/>
    <lineage>
        <taxon>Eukaryota</taxon>
        <taxon>Fungi</taxon>
        <taxon>Dikarya</taxon>
        <taxon>Ascomycota</taxon>
        <taxon>Pezizomycotina</taxon>
        <taxon>Eurotiomycetes</taxon>
        <taxon>Eurotiomycetidae</taxon>
        <taxon>Eurotiales</taxon>
        <taxon>Aspergillaceae</taxon>
        <taxon>Aspergillus</taxon>
        <taxon>Aspergillus subgen. Circumdati</taxon>
    </lineage>
</organism>
<evidence type="ECO:0000256" key="3">
    <source>
        <dbReference type="ARBA" id="ARBA00022670"/>
    </source>
</evidence>
<dbReference type="GO" id="GO:0004185">
    <property type="term" value="F:serine-type carboxypeptidase activity"/>
    <property type="evidence" value="ECO:0007669"/>
    <property type="project" value="InterPro"/>
</dbReference>
<dbReference type="PANTHER" id="PTHR11802">
    <property type="entry name" value="SERINE PROTEASE FAMILY S10 SERINE CARBOXYPEPTIDASE"/>
    <property type="match status" value="1"/>
</dbReference>
<dbReference type="PROSITE" id="PS00560">
    <property type="entry name" value="CARBOXYPEPT_SER_HIS"/>
    <property type="match status" value="1"/>
</dbReference>
<keyword evidence="4 7" id="KW-0732">Signal</keyword>
<evidence type="ECO:0000256" key="4">
    <source>
        <dbReference type="ARBA" id="ARBA00022729"/>
    </source>
</evidence>
<feature type="chain" id="PRO_5016393188" evidence="7">
    <location>
        <begin position="20"/>
        <end position="604"/>
    </location>
</feature>
<keyword evidence="9" id="KW-1185">Reference proteome</keyword>
<sequence length="604" mass="66372">MYLVTLVAAWLASVAAVAGQYFPPTPEGVKVIHSKHHEGVKISYKNPEICETTPGVKSYSGYVHLPPGTLNDLGIDQPYPINTFFWFFESRNNPVNAPLSIWMNGGPGASSMIGLLQENGPCVVNPDSNSTELNPWSWNNYVNMLYIDQPSHSGFSYDVATNGTLDQLTGIVDVSGFKDGVVPKQNNTFYVGTFPSFNNATTVNSTVNAARALWHFAQTWFTEFPEYKPQNDRVSIWTESYGGRYGPAFTAFFQDQNALIEAGKLDAHRIHLDTLGIVNGCIDLLIQVPTFPTIAYNNTYGIKGINKTIYDAAMHAWSKPGGSKDLILNCRAVGAVGDPLMHGDNATVNQVCYEAATSCSSIKGLYTNLSGRGYYDITHVSKDPFPPPYYMGYLNQHWVQRALGVPINWTQSAESVSEAFHSTGDYPRSDERGLVGDLAYILDQGIKVALVYGDRDYACPWIGGEEVSLHVDYSDADRFRAAGYAPVRTSSSYVGGLVRQFGNFSFTRVFQAGHEVPAYQPQTAYEIFYRALFNRDIATGRISTVKNPEYASEGPSSTWEVKNPVPDSPAPTCYVLDMGSRCTAAQVESVVNGSAVVRDYVVVQ</sequence>
<protein>
    <submittedName>
        <fullName evidence="8">Alpha/beta-hydrolase</fullName>
    </submittedName>
</protein>
<dbReference type="PRINTS" id="PR00724">
    <property type="entry name" value="CRBOXYPTASEC"/>
</dbReference>
<dbReference type="InterPro" id="IPR033124">
    <property type="entry name" value="Ser_caboxypep_his_AS"/>
</dbReference>
<name>A0A319E5U8_9EURO</name>
<dbReference type="AlphaFoldDB" id="A0A319E5U8"/>
<keyword evidence="2" id="KW-0121">Carboxypeptidase</keyword>
<comment type="similarity">
    <text evidence="1">Belongs to the peptidase S10 family.</text>
</comment>
<feature type="signal peptide" evidence="7">
    <location>
        <begin position="1"/>
        <end position="19"/>
    </location>
</feature>
<dbReference type="PANTHER" id="PTHR11802:SF189">
    <property type="entry name" value="CARBOXYPEPTIDASE"/>
    <property type="match status" value="1"/>
</dbReference>